<evidence type="ECO:0000313" key="2">
    <source>
        <dbReference type="Proteomes" id="UP000814128"/>
    </source>
</evidence>
<organism evidence="1 2">
    <name type="scientific">Vararia minispora EC-137</name>
    <dbReference type="NCBI Taxonomy" id="1314806"/>
    <lineage>
        <taxon>Eukaryota</taxon>
        <taxon>Fungi</taxon>
        <taxon>Dikarya</taxon>
        <taxon>Basidiomycota</taxon>
        <taxon>Agaricomycotina</taxon>
        <taxon>Agaricomycetes</taxon>
        <taxon>Russulales</taxon>
        <taxon>Lachnocladiaceae</taxon>
        <taxon>Vararia</taxon>
    </lineage>
</organism>
<reference evidence="1" key="1">
    <citation type="submission" date="2021-02" db="EMBL/GenBank/DDBJ databases">
        <authorList>
            <consortium name="DOE Joint Genome Institute"/>
            <person name="Ahrendt S."/>
            <person name="Looney B.P."/>
            <person name="Miyauchi S."/>
            <person name="Morin E."/>
            <person name="Drula E."/>
            <person name="Courty P.E."/>
            <person name="Chicoki N."/>
            <person name="Fauchery L."/>
            <person name="Kohler A."/>
            <person name="Kuo A."/>
            <person name="Labutti K."/>
            <person name="Pangilinan J."/>
            <person name="Lipzen A."/>
            <person name="Riley R."/>
            <person name="Andreopoulos W."/>
            <person name="He G."/>
            <person name="Johnson J."/>
            <person name="Barry K.W."/>
            <person name="Grigoriev I.V."/>
            <person name="Nagy L."/>
            <person name="Hibbett D."/>
            <person name="Henrissat B."/>
            <person name="Matheny P.B."/>
            <person name="Labbe J."/>
            <person name="Martin F."/>
        </authorList>
    </citation>
    <scope>NUCLEOTIDE SEQUENCE</scope>
    <source>
        <strain evidence="1">EC-137</strain>
    </source>
</reference>
<comment type="caution">
    <text evidence="1">The sequence shown here is derived from an EMBL/GenBank/DDBJ whole genome shotgun (WGS) entry which is preliminary data.</text>
</comment>
<protein>
    <submittedName>
        <fullName evidence="1">Uncharacterized protein</fullName>
    </submittedName>
</protein>
<evidence type="ECO:0000313" key="1">
    <source>
        <dbReference type="EMBL" id="KAI0031495.1"/>
    </source>
</evidence>
<proteinExistence type="predicted"/>
<sequence>MTEPIPIHISNHRAFVFDVDHVAKLRTAHRITGVLGGTLPHLSQQNIFLGLPLILLPEEVFLLVSKGFAILVSDPGSYRTPSLQELAEWDDMRIADILRQLSRSQAQEDSKRKFAQSEEALRKRQEREERRRRDALARQTGASRDSTTVSSAGPFTLEATVSNVAPVPTPTAATSTSTASVLASNVFTVSVPMSSNSLSWHEPERHSFSTLDGARIAGIWTYPSTDAERAKCEVFRDLWEKGYYMGGGSKFGGDWLVYPGDPLRYHSHFVATVHSSPDALLRPMEIVAHGRLGTATKKAHLLCCWDPAARKVSYLSVEWAGFG</sequence>
<reference evidence="1" key="2">
    <citation type="journal article" date="2022" name="New Phytol.">
        <title>Evolutionary transition to the ectomycorrhizal habit in the genomes of a hyperdiverse lineage of mushroom-forming fungi.</title>
        <authorList>
            <person name="Looney B."/>
            <person name="Miyauchi S."/>
            <person name="Morin E."/>
            <person name="Drula E."/>
            <person name="Courty P.E."/>
            <person name="Kohler A."/>
            <person name="Kuo A."/>
            <person name="LaButti K."/>
            <person name="Pangilinan J."/>
            <person name="Lipzen A."/>
            <person name="Riley R."/>
            <person name="Andreopoulos W."/>
            <person name="He G."/>
            <person name="Johnson J."/>
            <person name="Nolan M."/>
            <person name="Tritt A."/>
            <person name="Barry K.W."/>
            <person name="Grigoriev I.V."/>
            <person name="Nagy L.G."/>
            <person name="Hibbett D."/>
            <person name="Henrissat B."/>
            <person name="Matheny P.B."/>
            <person name="Labbe J."/>
            <person name="Martin F.M."/>
        </authorList>
    </citation>
    <scope>NUCLEOTIDE SEQUENCE</scope>
    <source>
        <strain evidence="1">EC-137</strain>
    </source>
</reference>
<dbReference type="EMBL" id="MU273578">
    <property type="protein sequence ID" value="KAI0031495.1"/>
    <property type="molecule type" value="Genomic_DNA"/>
</dbReference>
<gene>
    <name evidence="1" type="ORF">K488DRAFT_51949</name>
</gene>
<accession>A0ACB8QIQ9</accession>
<keyword evidence="2" id="KW-1185">Reference proteome</keyword>
<dbReference type="Proteomes" id="UP000814128">
    <property type="component" value="Unassembled WGS sequence"/>
</dbReference>
<name>A0ACB8QIQ9_9AGAM</name>